<proteinExistence type="predicted"/>
<keyword evidence="5" id="KW-0418">Kinase</keyword>
<evidence type="ECO:0000256" key="5">
    <source>
        <dbReference type="ARBA" id="ARBA00022777"/>
    </source>
</evidence>
<reference evidence="9 10" key="1">
    <citation type="submission" date="2018-06" db="EMBL/GenBank/DDBJ databases">
        <authorList>
            <consortium name="Pathogen Informatics"/>
            <person name="Doyle S."/>
        </authorList>
    </citation>
    <scope>NUCLEOTIDE SEQUENCE [LARGE SCALE GENOMIC DNA]</scope>
    <source>
        <strain evidence="9 10">NCTC11388</strain>
    </source>
</reference>
<dbReference type="PRINTS" id="PR00344">
    <property type="entry name" value="BCTRLSENSOR"/>
</dbReference>
<evidence type="ECO:0000313" key="9">
    <source>
        <dbReference type="EMBL" id="SUJ25762.1"/>
    </source>
</evidence>
<dbReference type="InterPro" id="IPR003661">
    <property type="entry name" value="HisK_dim/P_dom"/>
</dbReference>
<evidence type="ECO:0000256" key="4">
    <source>
        <dbReference type="ARBA" id="ARBA00022679"/>
    </source>
</evidence>
<protein>
    <recommendedName>
        <fullName evidence="2">histidine kinase</fullName>
        <ecNumber evidence="2">2.7.13.3</ecNumber>
    </recommendedName>
</protein>
<dbReference type="CDD" id="cd00082">
    <property type="entry name" value="HisKA"/>
    <property type="match status" value="1"/>
</dbReference>
<dbReference type="AlphaFoldDB" id="A0A380CPC4"/>
<dbReference type="GO" id="GO:0000155">
    <property type="term" value="F:phosphorelay sensor kinase activity"/>
    <property type="evidence" value="ECO:0007669"/>
    <property type="project" value="InterPro"/>
</dbReference>
<evidence type="ECO:0000256" key="7">
    <source>
        <dbReference type="SAM" id="Phobius"/>
    </source>
</evidence>
<keyword evidence="7" id="KW-0472">Membrane</keyword>
<dbReference type="Proteomes" id="UP000254893">
    <property type="component" value="Unassembled WGS sequence"/>
</dbReference>
<keyword evidence="3" id="KW-0597">Phosphoprotein</keyword>
<dbReference type="InterPro" id="IPR004358">
    <property type="entry name" value="Sig_transdc_His_kin-like_C"/>
</dbReference>
<feature type="domain" description="Histidine kinase" evidence="8">
    <location>
        <begin position="76"/>
        <end position="292"/>
    </location>
</feature>
<dbReference type="RefSeq" id="WP_115171200.1">
    <property type="nucleotide sequence ID" value="NZ_UGYW01000002.1"/>
</dbReference>
<dbReference type="InterPro" id="IPR036097">
    <property type="entry name" value="HisK_dim/P_sf"/>
</dbReference>
<evidence type="ECO:0000259" key="8">
    <source>
        <dbReference type="PROSITE" id="PS50109"/>
    </source>
</evidence>
<dbReference type="Pfam" id="PF02518">
    <property type="entry name" value="HATPase_c"/>
    <property type="match status" value="1"/>
</dbReference>
<dbReference type="SMART" id="SM00387">
    <property type="entry name" value="HATPase_c"/>
    <property type="match status" value="1"/>
</dbReference>
<dbReference type="Gene3D" id="3.30.565.10">
    <property type="entry name" value="Histidine kinase-like ATPase, C-terminal domain"/>
    <property type="match status" value="1"/>
</dbReference>
<organism evidence="9 10">
    <name type="scientific">Sphingobacterium spiritivorum</name>
    <name type="common">Flavobacterium spiritivorum</name>
    <dbReference type="NCBI Taxonomy" id="258"/>
    <lineage>
        <taxon>Bacteria</taxon>
        <taxon>Pseudomonadati</taxon>
        <taxon>Bacteroidota</taxon>
        <taxon>Sphingobacteriia</taxon>
        <taxon>Sphingobacteriales</taxon>
        <taxon>Sphingobacteriaceae</taxon>
        <taxon>Sphingobacterium</taxon>
    </lineage>
</organism>
<dbReference type="InterPro" id="IPR003594">
    <property type="entry name" value="HATPase_dom"/>
</dbReference>
<evidence type="ECO:0000256" key="2">
    <source>
        <dbReference type="ARBA" id="ARBA00012438"/>
    </source>
</evidence>
<dbReference type="PROSITE" id="PS50109">
    <property type="entry name" value="HIS_KIN"/>
    <property type="match status" value="1"/>
</dbReference>
<dbReference type="EC" id="2.7.13.3" evidence="2"/>
<accession>A0A380CPC4</accession>
<dbReference type="PANTHER" id="PTHR43711">
    <property type="entry name" value="TWO-COMPONENT HISTIDINE KINASE"/>
    <property type="match status" value="1"/>
</dbReference>
<keyword evidence="4 9" id="KW-0808">Transferase</keyword>
<sequence length="293" mass="32959">MEETNLIRLLVVGIVVSKLIVAVLFVLFYRKNKQLSKERQSLVDANAEINRYVGRIEEQNRALVEAEQFKAKIFSVVSHDLRVPVSTFQTLLSFSRVVEIPPEEIRKTLIKIGSELDDSSKMLDEVLIWAAEQMTNEKIILAPLSAYERVEEAYHLFYERISFKQLIFRNKIPKDFVLMGNKKIVDLIIRNLISNAVKFSPSGQEIVVGLLSSPANHILYVQDNGVGMSEEQIEALQTTTIKSSSEGTFKEKGAGIGLVLSYDFAHRLGWNINVSSKEGSGSVFQIQIPVKAS</sequence>
<dbReference type="SUPFAM" id="SSF47384">
    <property type="entry name" value="Homodimeric domain of signal transducing histidine kinase"/>
    <property type="match status" value="1"/>
</dbReference>
<feature type="transmembrane region" description="Helical" evidence="7">
    <location>
        <begin position="6"/>
        <end position="29"/>
    </location>
</feature>
<dbReference type="SUPFAM" id="SSF55874">
    <property type="entry name" value="ATPase domain of HSP90 chaperone/DNA topoisomerase II/histidine kinase"/>
    <property type="match status" value="1"/>
</dbReference>
<dbReference type="InterPro" id="IPR005467">
    <property type="entry name" value="His_kinase_dom"/>
</dbReference>
<dbReference type="PANTHER" id="PTHR43711:SF26">
    <property type="entry name" value="SENSOR HISTIDINE KINASE RCSC"/>
    <property type="match status" value="1"/>
</dbReference>
<keyword evidence="6" id="KW-0902">Two-component regulatory system</keyword>
<evidence type="ECO:0000256" key="6">
    <source>
        <dbReference type="ARBA" id="ARBA00023012"/>
    </source>
</evidence>
<keyword evidence="7" id="KW-1133">Transmembrane helix</keyword>
<dbReference type="Gene3D" id="1.10.287.130">
    <property type="match status" value="1"/>
</dbReference>
<name>A0A380CPC4_SPHSI</name>
<gene>
    <name evidence="9" type="primary">srrB</name>
    <name evidence="9" type="ORF">NCTC11388_03812</name>
</gene>
<dbReference type="InterPro" id="IPR036890">
    <property type="entry name" value="HATPase_C_sf"/>
</dbReference>
<keyword evidence="7" id="KW-0812">Transmembrane</keyword>
<evidence type="ECO:0000256" key="1">
    <source>
        <dbReference type="ARBA" id="ARBA00000085"/>
    </source>
</evidence>
<dbReference type="CDD" id="cd00075">
    <property type="entry name" value="HATPase"/>
    <property type="match status" value="1"/>
</dbReference>
<evidence type="ECO:0000256" key="3">
    <source>
        <dbReference type="ARBA" id="ARBA00022553"/>
    </source>
</evidence>
<comment type="catalytic activity">
    <reaction evidence="1">
        <text>ATP + protein L-histidine = ADP + protein N-phospho-L-histidine.</text>
        <dbReference type="EC" id="2.7.13.3"/>
    </reaction>
</comment>
<dbReference type="EMBL" id="UGYW01000002">
    <property type="protein sequence ID" value="SUJ25762.1"/>
    <property type="molecule type" value="Genomic_DNA"/>
</dbReference>
<dbReference type="InterPro" id="IPR050736">
    <property type="entry name" value="Sensor_HK_Regulatory"/>
</dbReference>
<evidence type="ECO:0000313" key="10">
    <source>
        <dbReference type="Proteomes" id="UP000254893"/>
    </source>
</evidence>